<organism evidence="1 2">
    <name type="scientific">Nicotiana tabacum</name>
    <name type="common">Common tobacco</name>
    <dbReference type="NCBI Taxonomy" id="4097"/>
    <lineage>
        <taxon>Eukaryota</taxon>
        <taxon>Viridiplantae</taxon>
        <taxon>Streptophyta</taxon>
        <taxon>Embryophyta</taxon>
        <taxon>Tracheophyta</taxon>
        <taxon>Spermatophyta</taxon>
        <taxon>Magnoliopsida</taxon>
        <taxon>eudicotyledons</taxon>
        <taxon>Gunneridae</taxon>
        <taxon>Pentapetalae</taxon>
        <taxon>asterids</taxon>
        <taxon>lamiids</taxon>
        <taxon>Solanales</taxon>
        <taxon>Solanaceae</taxon>
        <taxon>Nicotianoideae</taxon>
        <taxon>Nicotianeae</taxon>
        <taxon>Nicotiana</taxon>
    </lineage>
</organism>
<gene>
    <name evidence="2" type="primary">LOC142169062</name>
</gene>
<dbReference type="RefSeq" id="XP_075086363.1">
    <property type="nucleotide sequence ID" value="XM_075230262.1"/>
</dbReference>
<evidence type="ECO:0000313" key="2">
    <source>
        <dbReference type="RefSeq" id="XP_075086363.1"/>
    </source>
</evidence>
<reference evidence="2" key="2">
    <citation type="submission" date="2025-08" db="UniProtKB">
        <authorList>
            <consortium name="RefSeq"/>
        </authorList>
    </citation>
    <scope>IDENTIFICATION</scope>
    <source>
        <tissue evidence="2">Leaf</tissue>
    </source>
</reference>
<accession>A0AC58SN20</accession>
<keyword evidence="1" id="KW-1185">Reference proteome</keyword>
<reference evidence="1" key="1">
    <citation type="journal article" date="2014" name="Nat. Commun.">
        <title>The tobacco genome sequence and its comparison with those of tomato and potato.</title>
        <authorList>
            <person name="Sierro N."/>
            <person name="Battey J.N."/>
            <person name="Ouadi S."/>
            <person name="Bakaher N."/>
            <person name="Bovet L."/>
            <person name="Willig A."/>
            <person name="Goepfert S."/>
            <person name="Peitsch M.C."/>
            <person name="Ivanov N.V."/>
        </authorList>
    </citation>
    <scope>NUCLEOTIDE SEQUENCE [LARGE SCALE GENOMIC DNA]</scope>
</reference>
<protein>
    <submittedName>
        <fullName evidence="2">Uncharacterized protein LOC142169062</fullName>
    </submittedName>
</protein>
<sequence>MESADEEEKRTHMKHYKKAKKEAKLAVTTAKTVAFERFYEELEGIGGGKKLFRLAKAREKKARDLDQVRCIKDEEGKVLVEEVGIRRRWQTYFHRLLNEDGDMSIVLGELENSESQRDFRFCRRIKIGEVEEAMRNMSRGRATEPDEIPVKFWKDAGRASLEWLSRLFNVTFRTKRIPEE</sequence>
<dbReference type="Proteomes" id="UP000790787">
    <property type="component" value="Chromosome 14"/>
</dbReference>
<evidence type="ECO:0000313" key="1">
    <source>
        <dbReference type="Proteomes" id="UP000790787"/>
    </source>
</evidence>
<proteinExistence type="predicted"/>
<name>A0AC58SN20_TOBAC</name>